<dbReference type="PANTHER" id="PTHR36688:SF2">
    <property type="entry name" value="ENDONUCLEASE_EXONUCLEASE_PHOSPHATASE DOMAIN-CONTAINING PROTEIN"/>
    <property type="match status" value="1"/>
</dbReference>
<comment type="caution">
    <text evidence="2">The sequence shown here is derived from an EMBL/GenBank/DDBJ whole genome shotgun (WGS) entry which is preliminary data.</text>
</comment>
<protein>
    <recommendedName>
        <fullName evidence="4">Endonuclease/exonuclease/phosphatase domain-containing protein</fullName>
    </recommendedName>
</protein>
<evidence type="ECO:0000256" key="1">
    <source>
        <dbReference type="SAM" id="MobiDB-lite"/>
    </source>
</evidence>
<feature type="compositionally biased region" description="Basic residues" evidence="1">
    <location>
        <begin position="18"/>
        <end position="33"/>
    </location>
</feature>
<dbReference type="PANTHER" id="PTHR36688">
    <property type="entry name" value="ENDO/EXONUCLEASE/PHOSPHATASE DOMAIN-CONTAINING PROTEIN"/>
    <property type="match status" value="1"/>
</dbReference>
<evidence type="ECO:0000313" key="3">
    <source>
        <dbReference type="Proteomes" id="UP000499080"/>
    </source>
</evidence>
<name>A0A4Y2H116_ARAVE</name>
<dbReference type="OrthoDB" id="6433315at2759"/>
<dbReference type="EMBL" id="BGPR01001633">
    <property type="protein sequence ID" value="GBM58428.1"/>
    <property type="molecule type" value="Genomic_DNA"/>
</dbReference>
<evidence type="ECO:0008006" key="4">
    <source>
        <dbReference type="Google" id="ProtNLM"/>
    </source>
</evidence>
<dbReference type="InterPro" id="IPR052560">
    <property type="entry name" value="RdDP_mobile_element"/>
</dbReference>
<organism evidence="2 3">
    <name type="scientific">Araneus ventricosus</name>
    <name type="common">Orbweaver spider</name>
    <name type="synonym">Epeira ventricosa</name>
    <dbReference type="NCBI Taxonomy" id="182803"/>
    <lineage>
        <taxon>Eukaryota</taxon>
        <taxon>Metazoa</taxon>
        <taxon>Ecdysozoa</taxon>
        <taxon>Arthropoda</taxon>
        <taxon>Chelicerata</taxon>
        <taxon>Arachnida</taxon>
        <taxon>Araneae</taxon>
        <taxon>Araneomorphae</taxon>
        <taxon>Entelegynae</taxon>
        <taxon>Araneoidea</taxon>
        <taxon>Araneidae</taxon>
        <taxon>Araneus</taxon>
    </lineage>
</organism>
<evidence type="ECO:0000313" key="2">
    <source>
        <dbReference type="EMBL" id="GBM58428.1"/>
    </source>
</evidence>
<dbReference type="Proteomes" id="UP000499080">
    <property type="component" value="Unassembled WGS sequence"/>
</dbReference>
<feature type="region of interest" description="Disordered" evidence="1">
    <location>
        <begin position="1"/>
        <end position="34"/>
    </location>
</feature>
<reference evidence="2 3" key="1">
    <citation type="journal article" date="2019" name="Sci. Rep.">
        <title>Orb-weaving spider Araneus ventricosus genome elucidates the spidroin gene catalogue.</title>
        <authorList>
            <person name="Kono N."/>
            <person name="Nakamura H."/>
            <person name="Ohtoshi R."/>
            <person name="Moran D.A.P."/>
            <person name="Shinohara A."/>
            <person name="Yoshida Y."/>
            <person name="Fujiwara M."/>
            <person name="Mori M."/>
            <person name="Tomita M."/>
            <person name="Arakawa K."/>
        </authorList>
    </citation>
    <scope>NUCLEOTIDE SEQUENCE [LARGE SCALE GENOMIC DNA]</scope>
</reference>
<proteinExistence type="predicted"/>
<gene>
    <name evidence="2" type="ORF">AVEN_63785_1</name>
</gene>
<dbReference type="AlphaFoldDB" id="A0A4Y2H116"/>
<sequence>MNNSARRCSLSDTPSSSNKRRGPQLKNMKRKGSFKSQNATTITAFFWNAGGLSSDKFCELQTILKREDCDVFAIVEAGASTDSLEHYRHHDYVLYALPRTRQIASGIIEGVKNTITTNFKFLHKMHENKFEAVELQGDGHTFLSFKGEKTNPDLTISHSNIASVTSLDLLESCSGYGHKILCVRRFPKTSFQQPDENPLPRWNLRKADWTRFSELIDTLLSPGPLDEVNPDKSYGAVSEAIRVCALETIPRGRVKNYRPFWTEELADLKTDNVALRRAQAVLKRAIKFTKRDCFRNFSAKIDFRRDGIRAHRFLSTLKNKSMFDKNEILTSNGKTFTTNSDKALALAKYYATICRLPKNKKKFSNSLKTTVGCLNREDDQLFNDNFTLNELLKAMKETKRGKSAGTDDLPAELFLNLGKKAISTLLLFYNIIWNTHVPSEWRKAIIIPILKPYKTSRKSFKL</sequence>
<feature type="compositionally biased region" description="Polar residues" evidence="1">
    <location>
        <begin position="1"/>
        <end position="17"/>
    </location>
</feature>
<accession>A0A4Y2H116</accession>
<keyword evidence="3" id="KW-1185">Reference proteome</keyword>